<feature type="chain" id="PRO_5042204179" description="Gibberellin regulated protein" evidence="2">
    <location>
        <begin position="27"/>
        <end position="94"/>
    </location>
</feature>
<proteinExistence type="inferred from homology"/>
<accession>A0AAF1AFJ4</accession>
<keyword evidence="2" id="KW-0732">Signal</keyword>
<evidence type="ECO:0000256" key="1">
    <source>
        <dbReference type="ARBA" id="ARBA00010582"/>
    </source>
</evidence>
<evidence type="ECO:0000256" key="2">
    <source>
        <dbReference type="SAM" id="SignalP"/>
    </source>
</evidence>
<dbReference type="AlphaFoldDB" id="A0AAF1AFJ4"/>
<comment type="similarity">
    <text evidence="1">Belongs to the GASA family.</text>
</comment>
<evidence type="ECO:0000313" key="4">
    <source>
        <dbReference type="Proteomes" id="UP000077755"/>
    </source>
</evidence>
<evidence type="ECO:0008006" key="5">
    <source>
        <dbReference type="Google" id="ProtNLM"/>
    </source>
</evidence>
<keyword evidence="4" id="KW-1185">Reference proteome</keyword>
<dbReference type="InterPro" id="IPR003854">
    <property type="entry name" value="GASA"/>
</dbReference>
<name>A0AAF1AFJ4_DAUCS</name>
<dbReference type="Pfam" id="PF02704">
    <property type="entry name" value="GASA"/>
    <property type="match status" value="1"/>
</dbReference>
<reference evidence="3" key="2">
    <citation type="submission" date="2022-03" db="EMBL/GenBank/DDBJ databases">
        <title>Draft title - Genomic analysis of global carrot germplasm unveils the trajectory of domestication and the origin of high carotenoid orange carrot.</title>
        <authorList>
            <person name="Iorizzo M."/>
            <person name="Ellison S."/>
            <person name="Senalik D."/>
            <person name="Macko-Podgorni A."/>
            <person name="Grzebelus D."/>
            <person name="Bostan H."/>
            <person name="Rolling W."/>
            <person name="Curaba J."/>
            <person name="Simon P."/>
        </authorList>
    </citation>
    <scope>NUCLEOTIDE SEQUENCE</scope>
    <source>
        <tissue evidence="3">Leaf</tissue>
    </source>
</reference>
<dbReference type="PANTHER" id="PTHR23201">
    <property type="entry name" value="EXTENSIN, PROLINE-RICH PROTEIN"/>
    <property type="match status" value="1"/>
</dbReference>
<dbReference type="Proteomes" id="UP000077755">
    <property type="component" value="Chromosome 1"/>
</dbReference>
<gene>
    <name evidence="3" type="ORF">DCAR_0101513</name>
</gene>
<sequence>MVSFSIFRCVFLAFLIIVSFFQVSMGGKYSCKPEECPSRCAYRCSAASAKERCLDTCNDCCLKCLEVPPGTWGHKDLTPCYNSLKTKKGQPKCP</sequence>
<protein>
    <recommendedName>
        <fullName evidence="5">Gibberellin regulated protein</fullName>
    </recommendedName>
</protein>
<feature type="signal peptide" evidence="2">
    <location>
        <begin position="1"/>
        <end position="26"/>
    </location>
</feature>
<dbReference type="PANTHER" id="PTHR23201:SF92">
    <property type="entry name" value="GIBBERELLIN-REGULATED PROTEIN 12"/>
    <property type="match status" value="1"/>
</dbReference>
<reference evidence="3" key="1">
    <citation type="journal article" date="2016" name="Nat. Genet.">
        <title>A high-quality carrot genome assembly provides new insights into carotenoid accumulation and asterid genome evolution.</title>
        <authorList>
            <person name="Iorizzo M."/>
            <person name="Ellison S."/>
            <person name="Senalik D."/>
            <person name="Zeng P."/>
            <person name="Satapoomin P."/>
            <person name="Huang J."/>
            <person name="Bowman M."/>
            <person name="Iovene M."/>
            <person name="Sanseverino W."/>
            <person name="Cavagnaro P."/>
            <person name="Yildiz M."/>
            <person name="Macko-Podgorni A."/>
            <person name="Moranska E."/>
            <person name="Grzebelus E."/>
            <person name="Grzebelus D."/>
            <person name="Ashrafi H."/>
            <person name="Zheng Z."/>
            <person name="Cheng S."/>
            <person name="Spooner D."/>
            <person name="Van Deynze A."/>
            <person name="Simon P."/>
        </authorList>
    </citation>
    <scope>NUCLEOTIDE SEQUENCE</scope>
    <source>
        <tissue evidence="3">Leaf</tissue>
    </source>
</reference>
<evidence type="ECO:0000313" key="3">
    <source>
        <dbReference type="EMBL" id="WOG82349.1"/>
    </source>
</evidence>
<dbReference type="EMBL" id="CP093343">
    <property type="protein sequence ID" value="WOG82349.1"/>
    <property type="molecule type" value="Genomic_DNA"/>
</dbReference>
<organism evidence="3 4">
    <name type="scientific">Daucus carota subsp. sativus</name>
    <name type="common">Carrot</name>
    <dbReference type="NCBI Taxonomy" id="79200"/>
    <lineage>
        <taxon>Eukaryota</taxon>
        <taxon>Viridiplantae</taxon>
        <taxon>Streptophyta</taxon>
        <taxon>Embryophyta</taxon>
        <taxon>Tracheophyta</taxon>
        <taxon>Spermatophyta</taxon>
        <taxon>Magnoliopsida</taxon>
        <taxon>eudicotyledons</taxon>
        <taxon>Gunneridae</taxon>
        <taxon>Pentapetalae</taxon>
        <taxon>asterids</taxon>
        <taxon>campanulids</taxon>
        <taxon>Apiales</taxon>
        <taxon>Apiaceae</taxon>
        <taxon>Apioideae</taxon>
        <taxon>Scandiceae</taxon>
        <taxon>Daucinae</taxon>
        <taxon>Daucus</taxon>
        <taxon>Daucus sect. Daucus</taxon>
    </lineage>
</organism>